<dbReference type="RefSeq" id="WP_159899351.1">
    <property type="nucleotide sequence ID" value="NZ_BAABFX010000009.1"/>
</dbReference>
<keyword evidence="4" id="KW-0456">Lyase</keyword>
<comment type="caution">
    <text evidence="7">The sequence shown here is derived from an EMBL/GenBank/DDBJ whole genome shotgun (WGS) entry which is preliminary data.</text>
</comment>
<dbReference type="PANTHER" id="PTHR43525">
    <property type="entry name" value="PROTEIN MALY"/>
    <property type="match status" value="1"/>
</dbReference>
<sequence>MSAPLLRGLESDHRRDRTSVKWVAYPPDVLPLWVAEMDAAPCPAVVDAVTAAMRRGDTGYGWGPRYAEAVARFADATWGWQVDTDASMIVPDVMIGASELLRLLTDEGGPVVLSSPTYNAFYGFLDAIGRRTVDAPLTADGRLDPDALRTAFREATARGERAAYLLCNPQNPTGTVHTRDELTTLAALADEFGVRVVADEIHAPIVFPGGAAFTPFLTVPGGERGFSVFSPSKGWNLAGLKSALVLAGAQAADDMARLHEVHTHGSSHIGAIAHVAALDDGRQWLAQLVSELDANRTLLARLLAEHLPAIRWQAPDATYLAWLDCGDLGLGDDPSSVFLRQGRVALGSGPQYGPQTGRGFVRLNLATSPEIIEDSVHRMAAAL</sequence>
<dbReference type="InterPro" id="IPR015422">
    <property type="entry name" value="PyrdxlP-dep_Trfase_small"/>
</dbReference>
<evidence type="ECO:0000256" key="3">
    <source>
        <dbReference type="ARBA" id="ARBA00022898"/>
    </source>
</evidence>
<name>A0ABP8J9Z4_9MICO</name>
<organism evidence="7 8">
    <name type="scientific">Ornithinibacter aureus</name>
    <dbReference type="NCBI Taxonomy" id="622664"/>
    <lineage>
        <taxon>Bacteria</taxon>
        <taxon>Bacillati</taxon>
        <taxon>Actinomycetota</taxon>
        <taxon>Actinomycetes</taxon>
        <taxon>Micrococcales</taxon>
        <taxon>Intrasporangiaceae</taxon>
        <taxon>Ornithinibacter</taxon>
    </lineage>
</organism>
<evidence type="ECO:0000313" key="8">
    <source>
        <dbReference type="Proteomes" id="UP001500390"/>
    </source>
</evidence>
<keyword evidence="7" id="KW-0032">Aminotransferase</keyword>
<dbReference type="InterPro" id="IPR004839">
    <property type="entry name" value="Aminotransferase_I/II_large"/>
</dbReference>
<protein>
    <recommendedName>
        <fullName evidence="2">cysteine-S-conjugate beta-lyase</fullName>
        <ecNumber evidence="2">4.4.1.13</ecNumber>
    </recommendedName>
</protein>
<reference evidence="8" key="1">
    <citation type="journal article" date="2019" name="Int. J. Syst. Evol. Microbiol.">
        <title>The Global Catalogue of Microorganisms (GCM) 10K type strain sequencing project: providing services to taxonomists for standard genome sequencing and annotation.</title>
        <authorList>
            <consortium name="The Broad Institute Genomics Platform"/>
            <consortium name="The Broad Institute Genome Sequencing Center for Infectious Disease"/>
            <person name="Wu L."/>
            <person name="Ma J."/>
        </authorList>
    </citation>
    <scope>NUCLEOTIDE SEQUENCE [LARGE SCALE GENOMIC DNA]</scope>
    <source>
        <strain evidence="8">JCM 17738</strain>
    </source>
</reference>
<evidence type="ECO:0000256" key="5">
    <source>
        <dbReference type="ARBA" id="ARBA00037974"/>
    </source>
</evidence>
<dbReference type="EC" id="4.4.1.13" evidence="2"/>
<dbReference type="PANTHER" id="PTHR43525:SF2">
    <property type="entry name" value="CYSTATHIONINE BETA-LYASE-RELATED"/>
    <property type="match status" value="1"/>
</dbReference>
<accession>A0ABP8J9Z4</accession>
<comment type="similarity">
    <text evidence="5">Belongs to the class-II pyridoxal-phosphate-dependent aminotransferase family. MalY/PatB cystathionine beta-lyase subfamily.</text>
</comment>
<dbReference type="Pfam" id="PF00155">
    <property type="entry name" value="Aminotran_1_2"/>
    <property type="match status" value="1"/>
</dbReference>
<evidence type="ECO:0000256" key="1">
    <source>
        <dbReference type="ARBA" id="ARBA00001933"/>
    </source>
</evidence>
<keyword evidence="3" id="KW-0663">Pyridoxal phosphate</keyword>
<keyword evidence="8" id="KW-1185">Reference proteome</keyword>
<gene>
    <name evidence="7" type="ORF">GCM10023153_02020</name>
</gene>
<proteinExistence type="inferred from homology"/>
<comment type="cofactor">
    <cofactor evidence="1">
        <name>pyridoxal 5'-phosphate</name>
        <dbReference type="ChEBI" id="CHEBI:597326"/>
    </cofactor>
</comment>
<feature type="domain" description="Aminotransferase class I/classII large" evidence="6">
    <location>
        <begin position="29"/>
        <end position="373"/>
    </location>
</feature>
<dbReference type="Gene3D" id="3.40.640.10">
    <property type="entry name" value="Type I PLP-dependent aspartate aminotransferase-like (Major domain)"/>
    <property type="match status" value="1"/>
</dbReference>
<dbReference type="Gene3D" id="3.90.1150.10">
    <property type="entry name" value="Aspartate Aminotransferase, domain 1"/>
    <property type="match status" value="1"/>
</dbReference>
<evidence type="ECO:0000313" key="7">
    <source>
        <dbReference type="EMBL" id="GAA4387545.1"/>
    </source>
</evidence>
<dbReference type="Proteomes" id="UP001500390">
    <property type="component" value="Unassembled WGS sequence"/>
</dbReference>
<dbReference type="SUPFAM" id="SSF53383">
    <property type="entry name" value="PLP-dependent transferases"/>
    <property type="match status" value="1"/>
</dbReference>
<dbReference type="InterPro" id="IPR051798">
    <property type="entry name" value="Class-II_PLP-Dep_Aminotrans"/>
</dbReference>
<dbReference type="InterPro" id="IPR015421">
    <property type="entry name" value="PyrdxlP-dep_Trfase_major"/>
</dbReference>
<dbReference type="GO" id="GO:0008483">
    <property type="term" value="F:transaminase activity"/>
    <property type="evidence" value="ECO:0007669"/>
    <property type="project" value="UniProtKB-KW"/>
</dbReference>
<dbReference type="CDD" id="cd00609">
    <property type="entry name" value="AAT_like"/>
    <property type="match status" value="1"/>
</dbReference>
<evidence type="ECO:0000256" key="2">
    <source>
        <dbReference type="ARBA" id="ARBA00012224"/>
    </source>
</evidence>
<dbReference type="InterPro" id="IPR015424">
    <property type="entry name" value="PyrdxlP-dep_Trfase"/>
</dbReference>
<evidence type="ECO:0000256" key="4">
    <source>
        <dbReference type="ARBA" id="ARBA00023239"/>
    </source>
</evidence>
<evidence type="ECO:0000259" key="6">
    <source>
        <dbReference type="Pfam" id="PF00155"/>
    </source>
</evidence>
<keyword evidence="7" id="KW-0808">Transferase</keyword>
<dbReference type="EMBL" id="BAABFX010000009">
    <property type="protein sequence ID" value="GAA4387545.1"/>
    <property type="molecule type" value="Genomic_DNA"/>
</dbReference>